<proteinExistence type="predicted"/>
<accession>A0A285CIB4</accession>
<keyword evidence="7" id="KW-0436">Ligase</keyword>
<evidence type="ECO:0000256" key="1">
    <source>
        <dbReference type="ARBA" id="ARBA00004141"/>
    </source>
</evidence>
<evidence type="ECO:0000313" key="7">
    <source>
        <dbReference type="EMBL" id="SNX67347.1"/>
    </source>
</evidence>
<dbReference type="OrthoDB" id="9806320at2"/>
<feature type="transmembrane region" description="Helical" evidence="5">
    <location>
        <begin position="241"/>
        <end position="260"/>
    </location>
</feature>
<keyword evidence="8" id="KW-1185">Reference proteome</keyword>
<dbReference type="PANTHER" id="PTHR37422:SF17">
    <property type="entry name" value="O-ANTIGEN LIGASE"/>
    <property type="match status" value="1"/>
</dbReference>
<organism evidence="7 8">
    <name type="scientific">Bacillus oleivorans</name>
    <dbReference type="NCBI Taxonomy" id="1448271"/>
    <lineage>
        <taxon>Bacteria</taxon>
        <taxon>Bacillati</taxon>
        <taxon>Bacillota</taxon>
        <taxon>Bacilli</taxon>
        <taxon>Bacillales</taxon>
        <taxon>Bacillaceae</taxon>
        <taxon>Bacillus</taxon>
    </lineage>
</organism>
<gene>
    <name evidence="7" type="ORF">SAMN05877753_101666</name>
</gene>
<dbReference type="EMBL" id="OAOP01000001">
    <property type="protein sequence ID" value="SNX67347.1"/>
    <property type="molecule type" value="Genomic_DNA"/>
</dbReference>
<evidence type="ECO:0000256" key="3">
    <source>
        <dbReference type="ARBA" id="ARBA00022989"/>
    </source>
</evidence>
<evidence type="ECO:0000259" key="6">
    <source>
        <dbReference type="Pfam" id="PF04932"/>
    </source>
</evidence>
<evidence type="ECO:0000256" key="4">
    <source>
        <dbReference type="ARBA" id="ARBA00023136"/>
    </source>
</evidence>
<dbReference type="GO" id="GO:0016874">
    <property type="term" value="F:ligase activity"/>
    <property type="evidence" value="ECO:0007669"/>
    <property type="project" value="UniProtKB-KW"/>
</dbReference>
<dbReference type="InterPro" id="IPR007016">
    <property type="entry name" value="O-antigen_ligase-rel_domated"/>
</dbReference>
<feature type="transmembrane region" description="Helical" evidence="5">
    <location>
        <begin position="197"/>
        <end position="212"/>
    </location>
</feature>
<keyword evidence="4 5" id="KW-0472">Membrane</keyword>
<name>A0A285CIB4_9BACI</name>
<feature type="transmembrane region" description="Helical" evidence="5">
    <location>
        <begin position="7"/>
        <end position="25"/>
    </location>
</feature>
<dbReference type="InterPro" id="IPR051533">
    <property type="entry name" value="WaaL-like"/>
</dbReference>
<feature type="transmembrane region" description="Helical" evidence="5">
    <location>
        <begin position="170"/>
        <end position="190"/>
    </location>
</feature>
<evidence type="ECO:0000256" key="5">
    <source>
        <dbReference type="SAM" id="Phobius"/>
    </source>
</evidence>
<dbReference type="GO" id="GO:0016020">
    <property type="term" value="C:membrane"/>
    <property type="evidence" value="ECO:0007669"/>
    <property type="project" value="UniProtKB-SubCell"/>
</dbReference>
<feature type="transmembrane region" description="Helical" evidence="5">
    <location>
        <begin position="89"/>
        <end position="109"/>
    </location>
</feature>
<evidence type="ECO:0000256" key="2">
    <source>
        <dbReference type="ARBA" id="ARBA00022692"/>
    </source>
</evidence>
<feature type="transmembrane region" description="Helical" evidence="5">
    <location>
        <begin position="377"/>
        <end position="398"/>
    </location>
</feature>
<reference evidence="7 8" key="1">
    <citation type="submission" date="2017-08" db="EMBL/GenBank/DDBJ databases">
        <authorList>
            <person name="de Groot N.N."/>
        </authorList>
    </citation>
    <scope>NUCLEOTIDE SEQUENCE [LARGE SCALE GENOMIC DNA]</scope>
    <source>
        <strain evidence="7 8">JC228</strain>
    </source>
</reference>
<feature type="transmembrane region" description="Helical" evidence="5">
    <location>
        <begin position="62"/>
        <end position="83"/>
    </location>
</feature>
<dbReference type="AlphaFoldDB" id="A0A285CIB4"/>
<dbReference type="PANTHER" id="PTHR37422">
    <property type="entry name" value="TEICHURONIC ACID BIOSYNTHESIS PROTEIN TUAE"/>
    <property type="match status" value="1"/>
</dbReference>
<protein>
    <submittedName>
        <fullName evidence="7">O-antigen ligase</fullName>
    </submittedName>
</protein>
<feature type="transmembrane region" description="Helical" evidence="5">
    <location>
        <begin position="31"/>
        <end position="50"/>
    </location>
</feature>
<evidence type="ECO:0000313" key="8">
    <source>
        <dbReference type="Proteomes" id="UP000219546"/>
    </source>
</evidence>
<keyword evidence="2 5" id="KW-0812">Transmembrane</keyword>
<keyword evidence="3 5" id="KW-1133">Transmembrane helix</keyword>
<feature type="transmembrane region" description="Helical" evidence="5">
    <location>
        <begin position="121"/>
        <end position="142"/>
    </location>
</feature>
<feature type="transmembrane region" description="Helical" evidence="5">
    <location>
        <begin position="430"/>
        <end position="451"/>
    </location>
</feature>
<dbReference type="RefSeq" id="WP_097157149.1">
    <property type="nucleotide sequence ID" value="NZ_JBEPMQ010000003.1"/>
</dbReference>
<dbReference type="Proteomes" id="UP000219546">
    <property type="component" value="Unassembled WGS sequence"/>
</dbReference>
<comment type="subcellular location">
    <subcellularLocation>
        <location evidence="1">Membrane</location>
        <topology evidence="1">Multi-pass membrane protein</topology>
    </subcellularLocation>
</comment>
<dbReference type="Pfam" id="PF04932">
    <property type="entry name" value="Wzy_C"/>
    <property type="match status" value="1"/>
</dbReference>
<sequence>MIETKNSLTYYVVIAMLCLVPIVYWKEYLGPIPISIEIILIPLLVLAALYDYWKKNIELNSFPVMPILIAFISFFIASLLSLIKAEYMAPAIMEILRFLSYVFLFTILVKIKFSKEQYFTFAKVFGATALLIGIFGIIQYVFDISLNKAGLYALEEAKGRVDGTLENPNYFSSFLNYVIPTLVLLSVVYFQQKKWQFFYFGFFAIYVINLIFTYTRAAWVTMFCAFFLTILFMPKRFLKGFFKPHMLIAFVVLIVSVYFMPDVQSRTNSAIYAVQQLIFPKWHMALPGDGGDGEEDPDVVEEDPDDETTERAVVSRVTLWKTGWFMFRDNPLLGVGIGNYYDRYSDFTEKYPELDIGHETYSVHNSYLKVMAEGGTIGILTFMSIYVIFFLYILRLFFKQPDLKGKVIAAGLFVGSTTFMVQNLSNNLMFIPRLNVIFWLVGALALAFLYLNQKQFKDA</sequence>
<feature type="domain" description="O-antigen ligase-related" evidence="6">
    <location>
        <begin position="202"/>
        <end position="383"/>
    </location>
</feature>